<dbReference type="HOGENOM" id="CLU_049820_0_0_1"/>
<dbReference type="InterPro" id="IPR036609">
    <property type="entry name" value="LCCL_sf"/>
</dbReference>
<dbReference type="SUPFAM" id="SSF69848">
    <property type="entry name" value="LCCL domain"/>
    <property type="match status" value="1"/>
</dbReference>
<reference evidence="1" key="2">
    <citation type="submission" date="2024-10" db="UniProtKB">
        <authorList>
            <consortium name="EnsemblProtists"/>
        </authorList>
    </citation>
    <scope>IDENTIFICATION</scope>
</reference>
<dbReference type="Gene3D" id="2.170.130.20">
    <property type="entry name" value="LCCL-like domain"/>
    <property type="match status" value="1"/>
</dbReference>
<sequence length="313" mass="34330">MKRVGDKPVDDADAKRSRADEATLHVYEPCVVLPLAEHMNALVEVLVPSRYLAADCKAVKQRRVWGSDVYTDDSDLVAVLAHTGHFKLKGAAPKSPLLVSLRVCPAQDAYTGSERSGFASRDWSGAHKGVSFKVERCLQHSAGTVPPPQLSLLRPGASRQMPTSLCVQEAGPGESFSVPPSASLAIFNLSNEPCYKYSLALVADQDTQAARWTSTRLLREALYLESKQRRFELAYKGTSAGGYATYTFSQVHSPQSMDRRALEGLGVPLPASSVKVLHSGVDWEEIVWGPCYLRLRGEEYPLLRLQYVSHTVA</sequence>
<dbReference type="RefSeq" id="XP_005787082.1">
    <property type="nucleotide sequence ID" value="XM_005787025.1"/>
</dbReference>
<dbReference type="Proteomes" id="UP000013827">
    <property type="component" value="Unassembled WGS sequence"/>
</dbReference>
<accession>A0A0D3KFW8</accession>
<dbReference type="InterPro" id="IPR013951">
    <property type="entry name" value="Rxt3"/>
</dbReference>
<dbReference type="eggNOG" id="KOG4843">
    <property type="taxonomic scope" value="Eukaryota"/>
</dbReference>
<reference evidence="2" key="1">
    <citation type="journal article" date="2013" name="Nature">
        <title>Pan genome of the phytoplankton Emiliania underpins its global distribution.</title>
        <authorList>
            <person name="Read B.A."/>
            <person name="Kegel J."/>
            <person name="Klute M.J."/>
            <person name="Kuo A."/>
            <person name="Lefebvre S.C."/>
            <person name="Maumus F."/>
            <person name="Mayer C."/>
            <person name="Miller J."/>
            <person name="Monier A."/>
            <person name="Salamov A."/>
            <person name="Young J."/>
            <person name="Aguilar M."/>
            <person name="Claverie J.M."/>
            <person name="Frickenhaus S."/>
            <person name="Gonzalez K."/>
            <person name="Herman E.K."/>
            <person name="Lin Y.C."/>
            <person name="Napier J."/>
            <person name="Ogata H."/>
            <person name="Sarno A.F."/>
            <person name="Shmutz J."/>
            <person name="Schroeder D."/>
            <person name="de Vargas C."/>
            <person name="Verret F."/>
            <person name="von Dassow P."/>
            <person name="Valentin K."/>
            <person name="Van de Peer Y."/>
            <person name="Wheeler G."/>
            <person name="Dacks J.B."/>
            <person name="Delwiche C.F."/>
            <person name="Dyhrman S.T."/>
            <person name="Glockner G."/>
            <person name="John U."/>
            <person name="Richards T."/>
            <person name="Worden A.Z."/>
            <person name="Zhang X."/>
            <person name="Grigoriev I.V."/>
            <person name="Allen A.E."/>
            <person name="Bidle K."/>
            <person name="Borodovsky M."/>
            <person name="Bowler C."/>
            <person name="Brownlee C."/>
            <person name="Cock J.M."/>
            <person name="Elias M."/>
            <person name="Gladyshev V.N."/>
            <person name="Groth M."/>
            <person name="Guda C."/>
            <person name="Hadaegh A."/>
            <person name="Iglesias-Rodriguez M.D."/>
            <person name="Jenkins J."/>
            <person name="Jones B.M."/>
            <person name="Lawson T."/>
            <person name="Leese F."/>
            <person name="Lindquist E."/>
            <person name="Lobanov A."/>
            <person name="Lomsadze A."/>
            <person name="Malik S.B."/>
            <person name="Marsh M.E."/>
            <person name="Mackinder L."/>
            <person name="Mock T."/>
            <person name="Mueller-Roeber B."/>
            <person name="Pagarete A."/>
            <person name="Parker M."/>
            <person name="Probert I."/>
            <person name="Quesneville H."/>
            <person name="Raines C."/>
            <person name="Rensing S.A."/>
            <person name="Riano-Pachon D.M."/>
            <person name="Richier S."/>
            <person name="Rokitta S."/>
            <person name="Shiraiwa Y."/>
            <person name="Soanes D.M."/>
            <person name="van der Giezen M."/>
            <person name="Wahlund T.M."/>
            <person name="Williams B."/>
            <person name="Wilson W."/>
            <person name="Wolfe G."/>
            <person name="Wurch L.L."/>
        </authorList>
    </citation>
    <scope>NUCLEOTIDE SEQUENCE</scope>
</reference>
<evidence type="ECO:0000313" key="2">
    <source>
        <dbReference type="Proteomes" id="UP000013827"/>
    </source>
</evidence>
<keyword evidence="2" id="KW-1185">Reference proteome</keyword>
<evidence type="ECO:0000313" key="1">
    <source>
        <dbReference type="EnsemblProtists" id="EOD34653"/>
    </source>
</evidence>
<dbReference type="Pfam" id="PF08642">
    <property type="entry name" value="Rxt3"/>
    <property type="match status" value="1"/>
</dbReference>
<dbReference type="STRING" id="2903.R1DGJ0"/>
<name>A0A0D3KFW8_EMIH1</name>
<proteinExistence type="predicted"/>
<dbReference type="KEGG" id="ehx:EMIHUDRAFT_363397"/>
<dbReference type="EnsemblProtists" id="EOD34653">
    <property type="protein sequence ID" value="EOD34653"/>
    <property type="gene ID" value="EMIHUDRAFT_363397"/>
</dbReference>
<dbReference type="OMA" id="PQISYPE"/>
<organism evidence="1 2">
    <name type="scientific">Emiliania huxleyi (strain CCMP1516)</name>
    <dbReference type="NCBI Taxonomy" id="280463"/>
    <lineage>
        <taxon>Eukaryota</taxon>
        <taxon>Haptista</taxon>
        <taxon>Haptophyta</taxon>
        <taxon>Prymnesiophyceae</taxon>
        <taxon>Isochrysidales</taxon>
        <taxon>Noelaerhabdaceae</taxon>
        <taxon>Emiliania</taxon>
    </lineage>
</organism>
<dbReference type="PaxDb" id="2903-EOD34653"/>
<dbReference type="AlphaFoldDB" id="A0A0D3KFW8"/>
<dbReference type="GeneID" id="17279924"/>
<protein>
    <submittedName>
        <fullName evidence="1">Uncharacterized protein</fullName>
    </submittedName>
</protein>